<dbReference type="EMBL" id="JANPWB010000016">
    <property type="protein sequence ID" value="KAJ1085736.1"/>
    <property type="molecule type" value="Genomic_DNA"/>
</dbReference>
<accession>A0AAV7L243</accession>
<sequence>MALICTQVMQVPANKRASPRTVEETLGSEALEHTGKAAEGANMSQTRRLSLSEKGAVCANQREKAQHANNIKSLESEMQLALQRHQKLSSLYASKLQKYSAEKAGEGTQDLPDAHAANEQPPSDGSTFTPSLAAMGRRWSMF</sequence>
<evidence type="ECO:0000256" key="1">
    <source>
        <dbReference type="SAM" id="Coils"/>
    </source>
</evidence>
<protein>
    <submittedName>
        <fullName evidence="3">Uncharacterized protein</fullName>
    </submittedName>
</protein>
<comment type="caution">
    <text evidence="3">The sequence shown here is derived from an EMBL/GenBank/DDBJ whole genome shotgun (WGS) entry which is preliminary data.</text>
</comment>
<organism evidence="3 4">
    <name type="scientific">Pleurodeles waltl</name>
    <name type="common">Iberian ribbed newt</name>
    <dbReference type="NCBI Taxonomy" id="8319"/>
    <lineage>
        <taxon>Eukaryota</taxon>
        <taxon>Metazoa</taxon>
        <taxon>Chordata</taxon>
        <taxon>Craniata</taxon>
        <taxon>Vertebrata</taxon>
        <taxon>Euteleostomi</taxon>
        <taxon>Amphibia</taxon>
        <taxon>Batrachia</taxon>
        <taxon>Caudata</taxon>
        <taxon>Salamandroidea</taxon>
        <taxon>Salamandridae</taxon>
        <taxon>Pleurodelinae</taxon>
        <taxon>Pleurodeles</taxon>
    </lineage>
</organism>
<reference evidence="3" key="1">
    <citation type="journal article" date="2022" name="bioRxiv">
        <title>Sequencing and chromosome-scale assembly of the giantPleurodeles waltlgenome.</title>
        <authorList>
            <person name="Brown T."/>
            <person name="Elewa A."/>
            <person name="Iarovenko S."/>
            <person name="Subramanian E."/>
            <person name="Araus A.J."/>
            <person name="Petzold A."/>
            <person name="Susuki M."/>
            <person name="Suzuki K.-i.T."/>
            <person name="Hayashi T."/>
            <person name="Toyoda A."/>
            <person name="Oliveira C."/>
            <person name="Osipova E."/>
            <person name="Leigh N.D."/>
            <person name="Simon A."/>
            <person name="Yun M.H."/>
        </authorList>
    </citation>
    <scope>NUCLEOTIDE SEQUENCE</scope>
    <source>
        <strain evidence="3">20211129_DDA</strain>
        <tissue evidence="3">Liver</tissue>
    </source>
</reference>
<dbReference type="AlphaFoldDB" id="A0AAV7L243"/>
<gene>
    <name evidence="3" type="ORF">NDU88_005861</name>
</gene>
<evidence type="ECO:0000313" key="3">
    <source>
        <dbReference type="EMBL" id="KAJ1085736.1"/>
    </source>
</evidence>
<proteinExistence type="predicted"/>
<feature type="coiled-coil region" evidence="1">
    <location>
        <begin position="64"/>
        <end position="91"/>
    </location>
</feature>
<feature type="region of interest" description="Disordered" evidence="2">
    <location>
        <begin position="101"/>
        <end position="131"/>
    </location>
</feature>
<keyword evidence="1" id="KW-0175">Coiled coil</keyword>
<evidence type="ECO:0000256" key="2">
    <source>
        <dbReference type="SAM" id="MobiDB-lite"/>
    </source>
</evidence>
<keyword evidence="4" id="KW-1185">Reference proteome</keyword>
<name>A0AAV7L243_PLEWA</name>
<evidence type="ECO:0000313" key="4">
    <source>
        <dbReference type="Proteomes" id="UP001066276"/>
    </source>
</evidence>
<feature type="compositionally biased region" description="Polar residues" evidence="2">
    <location>
        <begin position="120"/>
        <end position="130"/>
    </location>
</feature>
<dbReference type="Proteomes" id="UP001066276">
    <property type="component" value="Chromosome 12"/>
</dbReference>